<reference evidence="3" key="1">
    <citation type="journal article" date="2021" name="Open Biol.">
        <title>Shared evolutionary footprints suggest mitochondrial oxidative damage underlies multiple complex I losses in fungi.</title>
        <authorList>
            <person name="Schikora-Tamarit M.A."/>
            <person name="Marcet-Houben M."/>
            <person name="Nosek J."/>
            <person name="Gabaldon T."/>
        </authorList>
    </citation>
    <scope>NUCLEOTIDE SEQUENCE</scope>
    <source>
        <strain evidence="3">CBS6341</strain>
    </source>
</reference>
<comment type="caution">
    <text evidence="3">The sequence shown here is derived from an EMBL/GenBank/DDBJ whole genome shotgun (WGS) entry which is preliminary data.</text>
</comment>
<proteinExistence type="predicted"/>
<dbReference type="GO" id="GO:0003677">
    <property type="term" value="F:DNA binding"/>
    <property type="evidence" value="ECO:0007669"/>
    <property type="project" value="InterPro"/>
</dbReference>
<feature type="region of interest" description="Disordered" evidence="1">
    <location>
        <begin position="41"/>
        <end position="62"/>
    </location>
</feature>
<feature type="domain" description="ERCC4" evidence="2">
    <location>
        <begin position="526"/>
        <end position="673"/>
    </location>
</feature>
<protein>
    <recommendedName>
        <fullName evidence="2">ERCC4 domain-containing protein</fullName>
    </recommendedName>
</protein>
<dbReference type="OrthoDB" id="343092at2759"/>
<gene>
    <name evidence="3" type="ORF">WICMUC_001921</name>
</gene>
<accession>A0A9P8TFT2</accession>
<organism evidence="3 4">
    <name type="scientific">Wickerhamomyces mucosus</name>
    <dbReference type="NCBI Taxonomy" id="1378264"/>
    <lineage>
        <taxon>Eukaryota</taxon>
        <taxon>Fungi</taxon>
        <taxon>Dikarya</taxon>
        <taxon>Ascomycota</taxon>
        <taxon>Saccharomycotina</taxon>
        <taxon>Saccharomycetes</taxon>
        <taxon>Phaffomycetales</taxon>
        <taxon>Wickerhamomycetaceae</taxon>
        <taxon>Wickerhamomyces</taxon>
    </lineage>
</organism>
<keyword evidence="4" id="KW-1185">Reference proteome</keyword>
<dbReference type="GO" id="GO:0061982">
    <property type="term" value="P:meiosis I cell cycle process"/>
    <property type="evidence" value="ECO:0007669"/>
    <property type="project" value="UniProtKB-ARBA"/>
</dbReference>
<sequence length="779" mass="88891">MTLVEIIDLDDEPECIELLSDDTRPHINHKDKVPIEEIQIVQSSSQSQSQPQSQSRLENKRNNRLVKDSFDLSDDSEIQIRPVSTPVFFKPIAYNLHQNSTAKIKQQIKSDNKSMDEKIKDLINLDEDTNEIMDDSLDDLLNRKIYQSEKDTNLSLARNVRRASISSISGFSLKDNEERNNINHELNVIEDLDSSRVSTSQPVPLIQASRYNTSSRSTYSSTPIQTYNHTFKTLASSPLKKPNELGNKPTITKLFVDESLTSSIESNKIKPIDKPNLLQDLFSGSSPSKEILVKPLPRSIHDNKLLNDDQDLGIAGHNIILSSSPINNANNSDSSSIVIKPLANPTKTGNKFLDVLEQHNFRNSQRAQKFRNNTLELFKAPFNDEIAGNEVDEIINSSFELERSHTDLPKRYTGASGDLLPDKDGQERSQLRFNTIDTSNPSKAHREDVRKLKEKVKLDKKKFKEVNKVRNNRPDLLEEMIINIPLYLQSIMEKVDYKEILLSIQINDRVIPHHDNLITFTRKSVSKYNAKDDLFYPSDVHLIQEKVAVLLFPMDDLIDRIEKGGMLETLQSFRNEHNNKFNNYIIILLEYDKLIKAIKSREQRLHREKIQQLYDNDVPSSNTAANTKKRKKSKDISVTLSDLESTISGLEINGFKIFPTKSIQETLQWLSSFTFTIASSRYDIRQRNPEFANTPSSSKGKGLKDTMVKMLATLHGITESKAQVLINGDETFKSIVMKSIQGKSLNKGYGRENLNFPTELMIKRLFTTENEGDFVRDLN</sequence>
<evidence type="ECO:0000313" key="3">
    <source>
        <dbReference type="EMBL" id="KAH3677015.1"/>
    </source>
</evidence>
<feature type="compositionally biased region" description="Low complexity" evidence="1">
    <location>
        <begin position="42"/>
        <end position="55"/>
    </location>
</feature>
<evidence type="ECO:0000259" key="2">
    <source>
        <dbReference type="Pfam" id="PF02732"/>
    </source>
</evidence>
<evidence type="ECO:0000313" key="4">
    <source>
        <dbReference type="Proteomes" id="UP000769528"/>
    </source>
</evidence>
<dbReference type="Pfam" id="PF02732">
    <property type="entry name" value="ERCC4"/>
    <property type="match status" value="1"/>
</dbReference>
<dbReference type="Proteomes" id="UP000769528">
    <property type="component" value="Unassembled WGS sequence"/>
</dbReference>
<dbReference type="InterPro" id="IPR006166">
    <property type="entry name" value="ERCC4_domain"/>
</dbReference>
<dbReference type="GO" id="GO:0004518">
    <property type="term" value="F:nuclease activity"/>
    <property type="evidence" value="ECO:0007669"/>
    <property type="project" value="InterPro"/>
</dbReference>
<dbReference type="AlphaFoldDB" id="A0A9P8TFT2"/>
<dbReference type="EMBL" id="JAEUBF010000556">
    <property type="protein sequence ID" value="KAH3677015.1"/>
    <property type="molecule type" value="Genomic_DNA"/>
</dbReference>
<evidence type="ECO:0000256" key="1">
    <source>
        <dbReference type="SAM" id="MobiDB-lite"/>
    </source>
</evidence>
<dbReference type="GO" id="GO:0006310">
    <property type="term" value="P:DNA recombination"/>
    <property type="evidence" value="ECO:0007669"/>
    <property type="project" value="UniProtKB-ARBA"/>
</dbReference>
<reference evidence="3" key="2">
    <citation type="submission" date="2021-01" db="EMBL/GenBank/DDBJ databases">
        <authorList>
            <person name="Schikora-Tamarit M.A."/>
        </authorList>
    </citation>
    <scope>NUCLEOTIDE SEQUENCE</scope>
    <source>
        <strain evidence="3">CBS6341</strain>
    </source>
</reference>
<name>A0A9P8TFT2_9ASCO</name>